<evidence type="ECO:0000256" key="1">
    <source>
        <dbReference type="SAM" id="MobiDB-lite"/>
    </source>
</evidence>
<feature type="region of interest" description="Disordered" evidence="1">
    <location>
        <begin position="29"/>
        <end position="48"/>
    </location>
</feature>
<reference evidence="2 3" key="1">
    <citation type="submission" date="2024-02" db="EMBL/GenBank/DDBJ databases">
        <authorList>
            <person name="Chen Y."/>
            <person name="Shah S."/>
            <person name="Dougan E. K."/>
            <person name="Thang M."/>
            <person name="Chan C."/>
        </authorList>
    </citation>
    <scope>NUCLEOTIDE SEQUENCE [LARGE SCALE GENOMIC DNA]</scope>
</reference>
<keyword evidence="3" id="KW-1185">Reference proteome</keyword>
<proteinExistence type="predicted"/>
<gene>
    <name evidence="2" type="ORF">CCMP2556_LOCUS15104</name>
</gene>
<protein>
    <submittedName>
        <fullName evidence="2">Uncharacterized protein</fullName>
    </submittedName>
</protein>
<dbReference type="Proteomes" id="UP001642484">
    <property type="component" value="Unassembled WGS sequence"/>
</dbReference>
<feature type="region of interest" description="Disordered" evidence="1">
    <location>
        <begin position="96"/>
        <end position="161"/>
    </location>
</feature>
<dbReference type="EMBL" id="CAXAMN010007847">
    <property type="protein sequence ID" value="CAK9023102.1"/>
    <property type="molecule type" value="Genomic_DNA"/>
</dbReference>
<organism evidence="2 3">
    <name type="scientific">Durusdinium trenchii</name>
    <dbReference type="NCBI Taxonomy" id="1381693"/>
    <lineage>
        <taxon>Eukaryota</taxon>
        <taxon>Sar</taxon>
        <taxon>Alveolata</taxon>
        <taxon>Dinophyceae</taxon>
        <taxon>Suessiales</taxon>
        <taxon>Symbiodiniaceae</taxon>
        <taxon>Durusdinium</taxon>
    </lineage>
</organism>
<name>A0ABP0K970_9DINO</name>
<feature type="compositionally biased region" description="Basic and acidic residues" evidence="1">
    <location>
        <begin position="98"/>
        <end position="114"/>
    </location>
</feature>
<feature type="compositionally biased region" description="Low complexity" evidence="1">
    <location>
        <begin position="134"/>
        <end position="150"/>
    </location>
</feature>
<evidence type="ECO:0000313" key="3">
    <source>
        <dbReference type="Proteomes" id="UP001642484"/>
    </source>
</evidence>
<accession>A0ABP0K970</accession>
<evidence type="ECO:0000313" key="2">
    <source>
        <dbReference type="EMBL" id="CAK9023102.1"/>
    </source>
</evidence>
<sequence>MQPRGRNPMNDMMMLRDDVVKETDYLASRMRKPPAWPRPPEDLEPYRLPLPGDRVSLRAMRRRPELSGAVAHVVSGADADGFVTVRVGGESSGSLKQVHLERLRPLDPPSDRKQAVVSSAASTSEASRRSRPGSAVRPSSAVRSSRPSSAKEANGDARLSPDEIQQQLIRQKLGPYQAAAAYAASAAKSAVRSRSEPGPAPVSFLTSPHRRMEDAWQHLPAGSEEERQALYEELQGWYFCPPSAPFQARARPPMLLLEEAAATVKAKNGSIGRSPLWRAE</sequence>
<comment type="caution">
    <text evidence="2">The sequence shown here is derived from an EMBL/GenBank/DDBJ whole genome shotgun (WGS) entry which is preliminary data.</text>
</comment>